<organism evidence="10">
    <name type="scientific">Grosmannia clavigera (strain kw1407 / UAMH 11150)</name>
    <name type="common">Blue stain fungus</name>
    <name type="synonym">Graphiocladiella clavigera</name>
    <dbReference type="NCBI Taxonomy" id="655863"/>
    <lineage>
        <taxon>Eukaryota</taxon>
        <taxon>Fungi</taxon>
        <taxon>Dikarya</taxon>
        <taxon>Ascomycota</taxon>
        <taxon>Pezizomycotina</taxon>
        <taxon>Sordariomycetes</taxon>
        <taxon>Sordariomycetidae</taxon>
        <taxon>Ophiostomatales</taxon>
        <taxon>Ophiostomataceae</taxon>
        <taxon>Leptographium</taxon>
    </lineage>
</organism>
<evidence type="ECO:0000256" key="1">
    <source>
        <dbReference type="ARBA" id="ARBA00011073"/>
    </source>
</evidence>
<dbReference type="InterPro" id="IPR000209">
    <property type="entry name" value="Peptidase_S8/S53_dom"/>
</dbReference>
<dbReference type="eggNOG" id="KOG4266">
    <property type="taxonomic scope" value="Eukaryota"/>
</dbReference>
<dbReference type="InterPro" id="IPR010435">
    <property type="entry name" value="C5a/SBT2-like_Fn3"/>
</dbReference>
<keyword evidence="3" id="KW-0732">Signal</keyword>
<dbReference type="AlphaFoldDB" id="F0XE02"/>
<sequence>MAYEDGSDVISCSAGDDSGWAGDAAAVMASRIVKAGVPVVVALGNSGELGLWQAASPASGEGVTAAGSVDSPLLPTLVNAATYSIGNGTAGTLAWQDGVPQFANVTLPVVVLNSNNLSRTDAACDPLPDDTPDLSKSLVMLGLSTTCSSSQQVKNLVAVGVRNVIFYVLTGSSGFNSLRITFNQDVGLSGVGITTLDQAQTLADAQNQNQKVTVAITSTAYAEPAAINYPNTLSGGHVSTFSSWGPTWETLLKPQIAAPGGNILSTYINGAYAVMSGTSMATPLSAAILALVIQARGTRDPATLNSAVTATAQRITWYDGTTVDDTRLAPAAQQGGGLVQAYAAARTPALLSVTSLSFNDSDHFPGPQTFRVSHVGPSTGSLDLVLGHVPAITMYSLQDNGDGTTKRARFPNPIVDDAAAALAFNVPGGTVKVPPGGSVEITVALTPPPGLNASLLPVYSGYITLEGAAVNLSLPYVGIAGSFAATPAVQAGYAAGCYLSTTDGHFDIPAASNQTFTIPRPGSNSTSSTMPIYPRIIARPTMGTSLMRLDLVSASGNSSIPTSNFMGVSSLGLLHEMPVKFVAGVGFSIYFDGTLDDGTVVPAGAYKVVVSAVKIFGDKNKKKDWTMVETAPFVIAYK</sequence>
<proteinExistence type="inferred from homology"/>
<reference evidence="9 10" key="1">
    <citation type="journal article" date="2011" name="Proc. Natl. Acad. Sci. U.S.A.">
        <title>Genome and transcriptome analyses of the mountain pine beetle-fungal symbiont Grosmannia clavigera, a lodgepole pine pathogen.</title>
        <authorList>
            <person name="DiGuistini S."/>
            <person name="Wang Y."/>
            <person name="Liao N.Y."/>
            <person name="Taylor G."/>
            <person name="Tanguay P."/>
            <person name="Feau N."/>
            <person name="Henrissat B."/>
            <person name="Chan S.K."/>
            <person name="Hesse-Orce U."/>
            <person name="Alamouti S.M."/>
            <person name="Tsui C.K.M."/>
            <person name="Docking R.T."/>
            <person name="Levasseur A."/>
            <person name="Haridas S."/>
            <person name="Robertson G."/>
            <person name="Birol I."/>
            <person name="Holt R.A."/>
            <person name="Marra M.A."/>
            <person name="Hamelin R.C."/>
            <person name="Hirst M."/>
            <person name="Jones S.J.M."/>
            <person name="Bohlmann J."/>
            <person name="Breuil C."/>
        </authorList>
    </citation>
    <scope>NUCLEOTIDE SEQUENCE [LARGE SCALE GENOMIC DNA]</scope>
    <source>
        <strain evidence="10">kw1407 / UAMH 11150</strain>
    </source>
</reference>
<keyword evidence="2 9" id="KW-0645">Protease</keyword>
<dbReference type="PANTHER" id="PTHR43806:SF66">
    <property type="entry name" value="SERIN ENDOPEPTIDASE"/>
    <property type="match status" value="1"/>
</dbReference>
<comment type="similarity">
    <text evidence="1 6">Belongs to the peptidase S8 family.</text>
</comment>
<dbReference type="SUPFAM" id="SSF52743">
    <property type="entry name" value="Subtilisin-like"/>
    <property type="match status" value="1"/>
</dbReference>
<evidence type="ECO:0000256" key="5">
    <source>
        <dbReference type="ARBA" id="ARBA00022825"/>
    </source>
</evidence>
<dbReference type="PROSITE" id="PS00138">
    <property type="entry name" value="SUBTILASE_SER"/>
    <property type="match status" value="1"/>
</dbReference>
<dbReference type="PROSITE" id="PS51892">
    <property type="entry name" value="SUBTILASE"/>
    <property type="match status" value="1"/>
</dbReference>
<dbReference type="GO" id="GO:0004252">
    <property type="term" value="F:serine-type endopeptidase activity"/>
    <property type="evidence" value="ECO:0007669"/>
    <property type="project" value="InterPro"/>
</dbReference>
<evidence type="ECO:0000259" key="7">
    <source>
        <dbReference type="Pfam" id="PF00082"/>
    </source>
</evidence>
<dbReference type="HOGENOM" id="CLU_003559_4_0_1"/>
<dbReference type="InterPro" id="IPR023828">
    <property type="entry name" value="Peptidase_S8_Ser-AS"/>
</dbReference>
<dbReference type="OrthoDB" id="10256524at2759"/>
<gene>
    <name evidence="9" type="ORF">CMQ_563</name>
</gene>
<dbReference type="STRING" id="655863.F0XE02"/>
<protein>
    <submittedName>
        <fullName evidence="9">Subtilisin-like protease</fullName>
    </submittedName>
</protein>
<keyword evidence="4" id="KW-0378">Hydrolase</keyword>
<accession>F0XE02</accession>
<dbReference type="Proteomes" id="UP000007796">
    <property type="component" value="Unassembled WGS sequence"/>
</dbReference>
<dbReference type="GO" id="GO:0016020">
    <property type="term" value="C:membrane"/>
    <property type="evidence" value="ECO:0007669"/>
    <property type="project" value="InterPro"/>
</dbReference>
<evidence type="ECO:0000256" key="6">
    <source>
        <dbReference type="PROSITE-ProRule" id="PRU01240"/>
    </source>
</evidence>
<evidence type="ECO:0000256" key="4">
    <source>
        <dbReference type="ARBA" id="ARBA00022801"/>
    </source>
</evidence>
<dbReference type="InterPro" id="IPR036852">
    <property type="entry name" value="Peptidase_S8/S53_dom_sf"/>
</dbReference>
<dbReference type="InterPro" id="IPR050131">
    <property type="entry name" value="Peptidase_S8_subtilisin-like"/>
</dbReference>
<dbReference type="PANTHER" id="PTHR43806">
    <property type="entry name" value="PEPTIDASE S8"/>
    <property type="match status" value="1"/>
</dbReference>
<dbReference type="GeneID" id="25978973"/>
<evidence type="ECO:0000256" key="2">
    <source>
        <dbReference type="ARBA" id="ARBA00022670"/>
    </source>
</evidence>
<feature type="domain" description="Peptidase S8/S53" evidence="7">
    <location>
        <begin position="2"/>
        <end position="321"/>
    </location>
</feature>
<evidence type="ECO:0000256" key="3">
    <source>
        <dbReference type="ARBA" id="ARBA00022729"/>
    </source>
</evidence>
<dbReference type="GO" id="GO:0006508">
    <property type="term" value="P:proteolysis"/>
    <property type="evidence" value="ECO:0007669"/>
    <property type="project" value="UniProtKB-KW"/>
</dbReference>
<dbReference type="Pfam" id="PF06280">
    <property type="entry name" value="fn3_5"/>
    <property type="match status" value="1"/>
</dbReference>
<dbReference type="Gene3D" id="3.50.30.30">
    <property type="match status" value="1"/>
</dbReference>
<evidence type="ECO:0000313" key="9">
    <source>
        <dbReference type="EMBL" id="EFX03635.1"/>
    </source>
</evidence>
<keyword evidence="5" id="KW-0720">Serine protease</keyword>
<name>F0XE02_GROCL</name>
<keyword evidence="10" id="KW-1185">Reference proteome</keyword>
<feature type="domain" description="C5a peptidase/Subtilisin-like protease SBT2-like Fn3-like" evidence="8">
    <location>
        <begin position="383"/>
        <end position="477"/>
    </location>
</feature>
<dbReference type="Pfam" id="PF00082">
    <property type="entry name" value="Peptidase_S8"/>
    <property type="match status" value="1"/>
</dbReference>
<evidence type="ECO:0000313" key="10">
    <source>
        <dbReference type="Proteomes" id="UP000007796"/>
    </source>
</evidence>
<comment type="caution">
    <text evidence="6">Lacks conserved residue(s) required for the propagation of feature annotation.</text>
</comment>
<dbReference type="Gene3D" id="3.40.50.200">
    <property type="entry name" value="Peptidase S8/S53 domain"/>
    <property type="match status" value="1"/>
</dbReference>
<dbReference type="EMBL" id="GL629765">
    <property type="protein sequence ID" value="EFX03635.1"/>
    <property type="molecule type" value="Genomic_DNA"/>
</dbReference>
<evidence type="ECO:0000259" key="8">
    <source>
        <dbReference type="Pfam" id="PF06280"/>
    </source>
</evidence>
<dbReference type="RefSeq" id="XP_014173117.1">
    <property type="nucleotide sequence ID" value="XM_014317642.1"/>
</dbReference>
<dbReference type="InParanoid" id="F0XE02"/>